<name>A0A1X9SMV4_9BACT</name>
<dbReference type="GeneID" id="46921266"/>
<evidence type="ECO:0000313" key="2">
    <source>
        <dbReference type="Proteomes" id="UP000202031"/>
    </source>
</evidence>
<evidence type="ECO:0000313" key="1">
    <source>
        <dbReference type="EMBL" id="ARQ97538.1"/>
    </source>
</evidence>
<reference evidence="2" key="2">
    <citation type="journal article" date="2017" name="Genome Biol. Evol.">
        <title>Comparative genomic analysis identifies a Campylobacter clade deficient in selenium metabolism.</title>
        <authorList>
            <person name="Miller W.G."/>
            <person name="Yee E."/>
            <person name="Lopes B.S."/>
            <person name="Chapman M.H."/>
            <person name="Huynh S."/>
            <person name="Bono J.L."/>
            <person name="Parker C.T."/>
            <person name="Strachan N.J.C."/>
            <person name="Forbes K.J."/>
        </authorList>
    </citation>
    <scope>NUCLEOTIDE SEQUENCE [LARGE SCALE GENOMIC DNA]</scope>
    <source>
        <strain evidence="2">NCTC 13004</strain>
    </source>
</reference>
<dbReference type="EMBL" id="CP015578">
    <property type="protein sequence ID" value="ARQ97538.1"/>
    <property type="molecule type" value="Genomic_DNA"/>
</dbReference>
<dbReference type="Proteomes" id="UP000202031">
    <property type="component" value="Chromosome"/>
</dbReference>
<protein>
    <submittedName>
        <fullName evidence="1">Uncharacterized protein</fullName>
    </submittedName>
</protein>
<sequence>MEFHLIETRINYSLLKKSKLTFRRGSREKSIFHYTSIYGLQGILSKKSLHFTNINYMNDKDEIIAGLESFSKDSDVFEKQQSELRSILSDSQENVFVCCFSLDNDSLPMWNYYTKEINNQGFNI</sequence>
<proteinExistence type="predicted"/>
<gene>
    <name evidence="1" type="ORF">CLAN_0792</name>
</gene>
<reference evidence="2" key="1">
    <citation type="journal article" date="2017" name="Genome Biol. Evol.">
        <title>Comparative Genomic Analysis Identifies a Campylobacter Clade Deficient in Selenium Metabolism.</title>
        <authorList>
            <person name="Miller W.G."/>
            <person name="Yee E."/>
            <person name="Lopes B.S."/>
            <person name="Chapman M.H."/>
            <person name="Huynh S."/>
            <person name="Bono J.L."/>
            <person name="Parker C.T."/>
            <person name="Strachan N.J.C."/>
            <person name="Forbes K.J."/>
        </authorList>
    </citation>
    <scope>NUCLEOTIDE SEQUENCE [LARGE SCALE GENOMIC DNA]</scope>
    <source>
        <strain evidence="2">NCTC 13004</strain>
    </source>
</reference>
<organism evidence="1 2">
    <name type="scientific">Campylobacter lanienae NCTC 13004</name>
    <dbReference type="NCBI Taxonomy" id="1031753"/>
    <lineage>
        <taxon>Bacteria</taxon>
        <taxon>Pseudomonadati</taxon>
        <taxon>Campylobacterota</taxon>
        <taxon>Epsilonproteobacteria</taxon>
        <taxon>Campylobacterales</taxon>
        <taxon>Campylobacteraceae</taxon>
        <taxon>Campylobacter</taxon>
    </lineage>
</organism>
<accession>A0A1X9SMV4</accession>
<dbReference type="AlphaFoldDB" id="A0A1X9SMV4"/>
<dbReference type="RefSeq" id="WP_100590648.1">
    <property type="nucleotide sequence ID" value="NZ_CP015578.1"/>
</dbReference>
<dbReference type="KEGG" id="clx:CLAN_0792"/>